<dbReference type="Proteomes" id="UP000027946">
    <property type="component" value="Unassembled WGS sequence"/>
</dbReference>
<name>A0A069RHP6_PEPLI</name>
<keyword evidence="4 7" id="KW-0812">Transmembrane</keyword>
<dbReference type="PANTHER" id="PTHR30561">
    <property type="entry name" value="SMR FAMILY PROTON-DEPENDENT DRUG EFFLUX TRANSPORTER SUGE"/>
    <property type="match status" value="1"/>
</dbReference>
<dbReference type="GO" id="GO:0005886">
    <property type="term" value="C:plasma membrane"/>
    <property type="evidence" value="ECO:0007669"/>
    <property type="project" value="UniProtKB-SubCell"/>
</dbReference>
<dbReference type="GO" id="GO:0022857">
    <property type="term" value="F:transmembrane transporter activity"/>
    <property type="evidence" value="ECO:0007669"/>
    <property type="project" value="InterPro"/>
</dbReference>
<dbReference type="OrthoDB" id="21828at2"/>
<evidence type="ECO:0000313" key="9">
    <source>
        <dbReference type="EMBL" id="KDR96526.1"/>
    </source>
</evidence>
<accession>A0A069RHP6</accession>
<evidence type="ECO:0000256" key="7">
    <source>
        <dbReference type="RuleBase" id="RU003942"/>
    </source>
</evidence>
<dbReference type="InterPro" id="IPR045324">
    <property type="entry name" value="Small_multidrug_res"/>
</dbReference>
<dbReference type="AlphaFoldDB" id="A0A069RHP6"/>
<evidence type="ECO:0008006" key="11">
    <source>
        <dbReference type="Google" id="ProtNLM"/>
    </source>
</evidence>
<sequence length="106" mass="11548">MQWLFLVIAGLFEVCWAIGLKYSKGFTNLVPSIFTILGMIASFYFLSLALKNLPLGTAYAIWTGIGTVGTIIFGIVFFKEPMDTIQLICIGFIIAGIAGLKLVSPH</sequence>
<gene>
    <name evidence="9" type="ORF">CLIT_2c01320</name>
</gene>
<keyword evidence="10" id="KW-1185">Reference proteome</keyword>
<evidence type="ECO:0000256" key="6">
    <source>
        <dbReference type="ARBA" id="ARBA00023136"/>
    </source>
</evidence>
<dbReference type="InterPro" id="IPR037185">
    <property type="entry name" value="EmrE-like"/>
</dbReference>
<dbReference type="RefSeq" id="WP_038261013.1">
    <property type="nucleotide sequence ID" value="NZ_FSRH01000001.1"/>
</dbReference>
<dbReference type="PANTHER" id="PTHR30561:SF0">
    <property type="entry name" value="GUANIDINIUM EXPORTER"/>
    <property type="match status" value="1"/>
</dbReference>
<comment type="subcellular location">
    <subcellularLocation>
        <location evidence="1 7">Cell membrane</location>
        <topology evidence="1 7">Multi-pass membrane protein</topology>
    </subcellularLocation>
</comment>
<dbReference type="FunFam" id="1.10.3730.20:FF:000001">
    <property type="entry name" value="Quaternary ammonium compound resistance transporter SugE"/>
    <property type="match status" value="1"/>
</dbReference>
<dbReference type="Pfam" id="PF00893">
    <property type="entry name" value="Multi_Drug_Res"/>
    <property type="match status" value="1"/>
</dbReference>
<evidence type="ECO:0000256" key="8">
    <source>
        <dbReference type="SAM" id="Phobius"/>
    </source>
</evidence>
<dbReference type="eggNOG" id="COG2076">
    <property type="taxonomic scope" value="Bacteria"/>
</dbReference>
<comment type="caution">
    <text evidence="9">The sequence shown here is derived from an EMBL/GenBank/DDBJ whole genome shotgun (WGS) entry which is preliminary data.</text>
</comment>
<keyword evidence="2" id="KW-0813">Transport</keyword>
<keyword evidence="6 8" id="KW-0472">Membrane</keyword>
<evidence type="ECO:0000256" key="5">
    <source>
        <dbReference type="ARBA" id="ARBA00022989"/>
    </source>
</evidence>
<feature type="transmembrane region" description="Helical" evidence="8">
    <location>
        <begin position="57"/>
        <end position="78"/>
    </location>
</feature>
<comment type="similarity">
    <text evidence="7">Belongs to the drug/metabolite transporter (DMT) superfamily. Small multidrug resistance (SMR) (TC 2.A.7.1) family.</text>
</comment>
<reference evidence="9 10" key="1">
    <citation type="submission" date="2014-03" db="EMBL/GenBank/DDBJ databases">
        <title>Genome sequence of Clostridium litorale W6, DSM 5388.</title>
        <authorList>
            <person name="Poehlein A."/>
            <person name="Jagirdar A."/>
            <person name="Khonsari B."/>
            <person name="Chibani C.M."/>
            <person name="Gutierrez Gutierrez D.A."/>
            <person name="Davydova E."/>
            <person name="Alghaithi H.S."/>
            <person name="Nair K.P."/>
            <person name="Dhamotharan K."/>
            <person name="Chandran L."/>
            <person name="G W."/>
            <person name="Daniel R."/>
        </authorList>
    </citation>
    <scope>NUCLEOTIDE SEQUENCE [LARGE SCALE GENOMIC DNA]</scope>
    <source>
        <strain evidence="9 10">W6</strain>
    </source>
</reference>
<proteinExistence type="inferred from homology"/>
<feature type="transmembrane region" description="Helical" evidence="8">
    <location>
        <begin position="33"/>
        <end position="50"/>
    </location>
</feature>
<dbReference type="STRING" id="1121324.CLIT_2c01320"/>
<evidence type="ECO:0000256" key="1">
    <source>
        <dbReference type="ARBA" id="ARBA00004651"/>
    </source>
</evidence>
<evidence type="ECO:0000313" key="10">
    <source>
        <dbReference type="Proteomes" id="UP000027946"/>
    </source>
</evidence>
<keyword evidence="5 8" id="KW-1133">Transmembrane helix</keyword>
<dbReference type="NCBIfam" id="NF008512">
    <property type="entry name" value="PRK11431.1"/>
    <property type="match status" value="1"/>
</dbReference>
<keyword evidence="3" id="KW-1003">Cell membrane</keyword>
<dbReference type="EMBL" id="JJMM01000002">
    <property type="protein sequence ID" value="KDR96526.1"/>
    <property type="molecule type" value="Genomic_DNA"/>
</dbReference>
<feature type="transmembrane region" description="Helical" evidence="8">
    <location>
        <begin position="84"/>
        <end position="103"/>
    </location>
</feature>
<protein>
    <recommendedName>
        <fullName evidence="11">Quaternary ammonium compound-resistance protein SugE</fullName>
    </recommendedName>
</protein>
<dbReference type="SUPFAM" id="SSF103481">
    <property type="entry name" value="Multidrug resistance efflux transporter EmrE"/>
    <property type="match status" value="1"/>
</dbReference>
<evidence type="ECO:0000256" key="2">
    <source>
        <dbReference type="ARBA" id="ARBA00022448"/>
    </source>
</evidence>
<dbReference type="InterPro" id="IPR000390">
    <property type="entry name" value="Small_drug/metabolite_transptr"/>
</dbReference>
<evidence type="ECO:0000256" key="3">
    <source>
        <dbReference type="ARBA" id="ARBA00022475"/>
    </source>
</evidence>
<dbReference type="Gene3D" id="1.10.3730.20">
    <property type="match status" value="1"/>
</dbReference>
<evidence type="ECO:0000256" key="4">
    <source>
        <dbReference type="ARBA" id="ARBA00022692"/>
    </source>
</evidence>
<organism evidence="9 10">
    <name type="scientific">Peptoclostridium litorale DSM 5388</name>
    <dbReference type="NCBI Taxonomy" id="1121324"/>
    <lineage>
        <taxon>Bacteria</taxon>
        <taxon>Bacillati</taxon>
        <taxon>Bacillota</taxon>
        <taxon>Clostridia</taxon>
        <taxon>Peptostreptococcales</taxon>
        <taxon>Peptoclostridiaceae</taxon>
        <taxon>Peptoclostridium</taxon>
    </lineage>
</organism>